<sequence>MEERLWVQNSSEQNVPSCPRELAGTWRQAVVLQRRGRGDGRRFSQRRHGLLKIQTECALRVVLSLTSGQEEAAKNRS</sequence>
<gene>
    <name evidence="1" type="ORF">EYF80_051802</name>
</gene>
<organism evidence="1 2">
    <name type="scientific">Liparis tanakae</name>
    <name type="common">Tanaka's snailfish</name>
    <dbReference type="NCBI Taxonomy" id="230148"/>
    <lineage>
        <taxon>Eukaryota</taxon>
        <taxon>Metazoa</taxon>
        <taxon>Chordata</taxon>
        <taxon>Craniata</taxon>
        <taxon>Vertebrata</taxon>
        <taxon>Euteleostomi</taxon>
        <taxon>Actinopterygii</taxon>
        <taxon>Neopterygii</taxon>
        <taxon>Teleostei</taxon>
        <taxon>Neoteleostei</taxon>
        <taxon>Acanthomorphata</taxon>
        <taxon>Eupercaria</taxon>
        <taxon>Perciformes</taxon>
        <taxon>Cottioidei</taxon>
        <taxon>Cottales</taxon>
        <taxon>Liparidae</taxon>
        <taxon>Liparis</taxon>
    </lineage>
</organism>
<evidence type="ECO:0000313" key="1">
    <source>
        <dbReference type="EMBL" id="TNN38035.1"/>
    </source>
</evidence>
<dbReference type="EMBL" id="SRLO01001415">
    <property type="protein sequence ID" value="TNN38035.1"/>
    <property type="molecule type" value="Genomic_DNA"/>
</dbReference>
<keyword evidence="2" id="KW-1185">Reference proteome</keyword>
<dbReference type="Proteomes" id="UP000314294">
    <property type="component" value="Unassembled WGS sequence"/>
</dbReference>
<name>A0A4Z2FAS8_9TELE</name>
<dbReference type="AlphaFoldDB" id="A0A4Z2FAS8"/>
<accession>A0A4Z2FAS8</accession>
<proteinExistence type="predicted"/>
<reference evidence="1 2" key="1">
    <citation type="submission" date="2019-03" db="EMBL/GenBank/DDBJ databases">
        <title>First draft genome of Liparis tanakae, snailfish: a comprehensive survey of snailfish specific genes.</title>
        <authorList>
            <person name="Kim W."/>
            <person name="Song I."/>
            <person name="Jeong J.-H."/>
            <person name="Kim D."/>
            <person name="Kim S."/>
            <person name="Ryu S."/>
            <person name="Song J.Y."/>
            <person name="Lee S.K."/>
        </authorList>
    </citation>
    <scope>NUCLEOTIDE SEQUENCE [LARGE SCALE GENOMIC DNA]</scope>
    <source>
        <tissue evidence="1">Muscle</tissue>
    </source>
</reference>
<comment type="caution">
    <text evidence="1">The sequence shown here is derived from an EMBL/GenBank/DDBJ whole genome shotgun (WGS) entry which is preliminary data.</text>
</comment>
<evidence type="ECO:0000313" key="2">
    <source>
        <dbReference type="Proteomes" id="UP000314294"/>
    </source>
</evidence>
<protein>
    <submittedName>
        <fullName evidence="1">Uncharacterized protein</fullName>
    </submittedName>
</protein>